<evidence type="ECO:0000313" key="2">
    <source>
        <dbReference type="EMBL" id="MPM71834.1"/>
    </source>
</evidence>
<feature type="domain" description="SGNH hydrolase-type esterase" evidence="1">
    <location>
        <begin position="2"/>
        <end position="118"/>
    </location>
</feature>
<dbReference type="PANTHER" id="PTHR43784">
    <property type="entry name" value="GDSL-LIKE LIPASE/ACYLHYDROLASE, PUTATIVE (AFU_ORTHOLOGUE AFUA_2G00820)-RELATED"/>
    <property type="match status" value="1"/>
</dbReference>
<organism evidence="2">
    <name type="scientific">bioreactor metagenome</name>
    <dbReference type="NCBI Taxonomy" id="1076179"/>
    <lineage>
        <taxon>unclassified sequences</taxon>
        <taxon>metagenomes</taxon>
        <taxon>ecological metagenomes</taxon>
    </lineage>
</organism>
<dbReference type="Gene3D" id="3.40.50.1110">
    <property type="entry name" value="SGNH hydrolase"/>
    <property type="match status" value="1"/>
</dbReference>
<dbReference type="InterPro" id="IPR036514">
    <property type="entry name" value="SGNH_hydro_sf"/>
</dbReference>
<dbReference type="InterPro" id="IPR053140">
    <property type="entry name" value="GDSL_Rv0518-like"/>
</dbReference>
<reference evidence="2" key="1">
    <citation type="submission" date="2019-08" db="EMBL/GenBank/DDBJ databases">
        <authorList>
            <person name="Kucharzyk K."/>
            <person name="Murdoch R.W."/>
            <person name="Higgins S."/>
            <person name="Loffler F."/>
        </authorList>
    </citation>
    <scope>NUCLEOTIDE SEQUENCE</scope>
</reference>
<dbReference type="SUPFAM" id="SSF52266">
    <property type="entry name" value="SGNH hydrolase"/>
    <property type="match status" value="1"/>
</dbReference>
<dbReference type="PANTHER" id="PTHR43784:SF2">
    <property type="entry name" value="GDSL-LIKE LIPASE_ACYLHYDROLASE, PUTATIVE (AFU_ORTHOLOGUE AFUA_2G00820)-RELATED"/>
    <property type="match status" value="1"/>
</dbReference>
<gene>
    <name evidence="2" type="ORF">SDC9_118805</name>
</gene>
<dbReference type="EMBL" id="VSSQ01024361">
    <property type="protein sequence ID" value="MPM71834.1"/>
    <property type="molecule type" value="Genomic_DNA"/>
</dbReference>
<dbReference type="AlphaFoldDB" id="A0A645C949"/>
<name>A0A645C949_9ZZZZ</name>
<dbReference type="Pfam" id="PF13472">
    <property type="entry name" value="Lipase_GDSL_2"/>
    <property type="match status" value="1"/>
</dbReference>
<sequence>MGINDIATGKETSEQVIKGLTEVTQRLKARGIKVIGATLSPTAGRLNTKYDTAETYERRLAVNHFIRTSNIFDGVVDFEAAVKDPNNPSQMLRDFIPNSTYGSLDGKIGDFLHPNRAGFIKMSQAFELSLFDSKKQ</sequence>
<proteinExistence type="predicted"/>
<evidence type="ECO:0000259" key="1">
    <source>
        <dbReference type="Pfam" id="PF13472"/>
    </source>
</evidence>
<comment type="caution">
    <text evidence="2">The sequence shown here is derived from an EMBL/GenBank/DDBJ whole genome shotgun (WGS) entry which is preliminary data.</text>
</comment>
<protein>
    <recommendedName>
        <fullName evidence="1">SGNH hydrolase-type esterase domain-containing protein</fullName>
    </recommendedName>
</protein>
<dbReference type="InterPro" id="IPR013830">
    <property type="entry name" value="SGNH_hydro"/>
</dbReference>
<accession>A0A645C949</accession>